<sequence>MRGLLAYGAAIIGGAVIGGFSALSMSGVIASSDTLTGAIEIDGWRGDLNIGSEAADPYTRARIARHGLLALSRSEAIYFTRSVDDSGRPLDAACSYRIGGEHLPARWWSVTLYGADSFLPDNTDEALSFDASQALEMGQKERWSAIISNRRPETDKAWISSKGGGAFDLTLRLYVPTEEALKQPEKAIAAPSIERLACTGGER</sequence>
<accession>A0ABS6SM42</accession>
<dbReference type="PIRSF" id="PIRSF009471">
    <property type="entry name" value="UCP009471"/>
    <property type="match status" value="1"/>
</dbReference>
<comment type="caution">
    <text evidence="2">The sequence shown here is derived from an EMBL/GenBank/DDBJ whole genome shotgun (WGS) entry which is preliminary data.</text>
</comment>
<protein>
    <submittedName>
        <fullName evidence="2">DUF1214 domain-containing protein</fullName>
    </submittedName>
</protein>
<keyword evidence="3" id="KW-1185">Reference proteome</keyword>
<dbReference type="InterPro" id="IPR010621">
    <property type="entry name" value="DUF1214"/>
</dbReference>
<name>A0ABS6SM42_9SPHN</name>
<dbReference type="Pfam" id="PF06742">
    <property type="entry name" value="DUF1214"/>
    <property type="match status" value="1"/>
</dbReference>
<dbReference type="RefSeq" id="WP_218316745.1">
    <property type="nucleotide sequence ID" value="NZ_JAGSPB010000002.1"/>
</dbReference>
<gene>
    <name evidence="2" type="ORF">KCG45_07975</name>
</gene>
<dbReference type="EMBL" id="JAGSPB010000002">
    <property type="protein sequence ID" value="MBV7266113.1"/>
    <property type="molecule type" value="Genomic_DNA"/>
</dbReference>
<evidence type="ECO:0000259" key="1">
    <source>
        <dbReference type="Pfam" id="PF06742"/>
    </source>
</evidence>
<dbReference type="InterPro" id="IPR012038">
    <property type="entry name" value="UCP009471"/>
</dbReference>
<proteinExistence type="predicted"/>
<feature type="domain" description="DUF1214" evidence="1">
    <location>
        <begin position="75"/>
        <end position="177"/>
    </location>
</feature>
<dbReference type="Proteomes" id="UP000699975">
    <property type="component" value="Unassembled WGS sequence"/>
</dbReference>
<dbReference type="PANTHER" id="PTHR36509">
    <property type="entry name" value="BLL3101 PROTEIN"/>
    <property type="match status" value="1"/>
</dbReference>
<dbReference type="PANTHER" id="PTHR36509:SF2">
    <property type="entry name" value="BLL3101 PROTEIN"/>
    <property type="match status" value="1"/>
</dbReference>
<evidence type="ECO:0000313" key="2">
    <source>
        <dbReference type="EMBL" id="MBV7266113.1"/>
    </source>
</evidence>
<organism evidence="2 3">
    <name type="scientific">Erythrobacter ani</name>
    <dbReference type="NCBI Taxonomy" id="2827235"/>
    <lineage>
        <taxon>Bacteria</taxon>
        <taxon>Pseudomonadati</taxon>
        <taxon>Pseudomonadota</taxon>
        <taxon>Alphaproteobacteria</taxon>
        <taxon>Sphingomonadales</taxon>
        <taxon>Erythrobacteraceae</taxon>
        <taxon>Erythrobacter/Porphyrobacter group</taxon>
        <taxon>Erythrobacter</taxon>
    </lineage>
</organism>
<reference evidence="2 3" key="1">
    <citation type="submission" date="2021-04" db="EMBL/GenBank/DDBJ databases">
        <authorList>
            <person name="Pira H."/>
            <person name="Risdian C."/>
            <person name="Wink J."/>
        </authorList>
    </citation>
    <scope>NUCLEOTIDE SEQUENCE [LARGE SCALE GENOMIC DNA]</scope>
    <source>
        <strain evidence="2 3">WH131</strain>
    </source>
</reference>
<evidence type="ECO:0000313" key="3">
    <source>
        <dbReference type="Proteomes" id="UP000699975"/>
    </source>
</evidence>